<protein>
    <submittedName>
        <fullName evidence="3">Uncharacterized protein</fullName>
    </submittedName>
</protein>
<keyword evidence="4" id="KW-1185">Reference proteome</keyword>
<sequence>MENVEMMLQQAAQAAQAAQAGTSAIRTLIGALTLTAIRVPQFVPLFLLVVPLSALLVTMIRRRSSARNEQFRGPWRPGVLPPTPAQPHRPARVRPLDKRLLVTR</sequence>
<evidence type="ECO:0000313" key="4">
    <source>
        <dbReference type="Proteomes" id="UP001240984"/>
    </source>
</evidence>
<feature type="transmembrane region" description="Helical" evidence="2">
    <location>
        <begin position="42"/>
        <end position="60"/>
    </location>
</feature>
<accession>A0ABT9MRT2</accession>
<keyword evidence="2" id="KW-0812">Transmembrane</keyword>
<name>A0ABT9MRT2_9ACTN</name>
<dbReference type="RefSeq" id="WP_306829277.1">
    <property type="nucleotide sequence ID" value="NZ_JAUSRA010000001.1"/>
</dbReference>
<evidence type="ECO:0000313" key="3">
    <source>
        <dbReference type="EMBL" id="MDP9794144.1"/>
    </source>
</evidence>
<evidence type="ECO:0000256" key="1">
    <source>
        <dbReference type="SAM" id="MobiDB-lite"/>
    </source>
</evidence>
<gene>
    <name evidence="3" type="ORF">J2S43_002656</name>
</gene>
<dbReference type="Proteomes" id="UP001240984">
    <property type="component" value="Unassembled WGS sequence"/>
</dbReference>
<proteinExistence type="predicted"/>
<evidence type="ECO:0000256" key="2">
    <source>
        <dbReference type="SAM" id="Phobius"/>
    </source>
</evidence>
<dbReference type="EMBL" id="JAUSRA010000001">
    <property type="protein sequence ID" value="MDP9794144.1"/>
    <property type="molecule type" value="Genomic_DNA"/>
</dbReference>
<comment type="caution">
    <text evidence="3">The sequence shown here is derived from an EMBL/GenBank/DDBJ whole genome shotgun (WGS) entry which is preliminary data.</text>
</comment>
<reference evidence="3 4" key="1">
    <citation type="submission" date="2023-07" db="EMBL/GenBank/DDBJ databases">
        <title>Sequencing the genomes of 1000 actinobacteria strains.</title>
        <authorList>
            <person name="Klenk H.-P."/>
        </authorList>
    </citation>
    <scope>NUCLEOTIDE SEQUENCE [LARGE SCALE GENOMIC DNA]</scope>
    <source>
        <strain evidence="3 4">DSM 44710</strain>
    </source>
</reference>
<keyword evidence="2" id="KW-0472">Membrane</keyword>
<feature type="region of interest" description="Disordered" evidence="1">
    <location>
        <begin position="64"/>
        <end position="96"/>
    </location>
</feature>
<keyword evidence="2" id="KW-1133">Transmembrane helix</keyword>
<organism evidence="3 4">
    <name type="scientific">Catenuloplanes nepalensis</name>
    <dbReference type="NCBI Taxonomy" id="587533"/>
    <lineage>
        <taxon>Bacteria</taxon>
        <taxon>Bacillati</taxon>
        <taxon>Actinomycetota</taxon>
        <taxon>Actinomycetes</taxon>
        <taxon>Micromonosporales</taxon>
        <taxon>Micromonosporaceae</taxon>
        <taxon>Catenuloplanes</taxon>
    </lineage>
</organism>